<keyword evidence="2" id="KW-1185">Reference proteome</keyword>
<organism evidence="1 2">
    <name type="scientific">Leucogyrophana mollusca</name>
    <dbReference type="NCBI Taxonomy" id="85980"/>
    <lineage>
        <taxon>Eukaryota</taxon>
        <taxon>Fungi</taxon>
        <taxon>Dikarya</taxon>
        <taxon>Basidiomycota</taxon>
        <taxon>Agaricomycotina</taxon>
        <taxon>Agaricomycetes</taxon>
        <taxon>Agaricomycetidae</taxon>
        <taxon>Boletales</taxon>
        <taxon>Boletales incertae sedis</taxon>
        <taxon>Leucogyrophana</taxon>
    </lineage>
</organism>
<comment type="caution">
    <text evidence="1">The sequence shown here is derived from an EMBL/GenBank/DDBJ whole genome shotgun (WGS) entry which is preliminary data.</text>
</comment>
<evidence type="ECO:0000313" key="2">
    <source>
        <dbReference type="Proteomes" id="UP000790709"/>
    </source>
</evidence>
<proteinExistence type="predicted"/>
<gene>
    <name evidence="1" type="ORF">BV22DRAFT_1002429</name>
</gene>
<accession>A0ACB8BUZ7</accession>
<protein>
    <submittedName>
        <fullName evidence="1">Uncharacterized protein</fullName>
    </submittedName>
</protein>
<sequence>MTACALQSCLSSNTYSPEKCDRHLRKLYLCCSEMYHNQSSPGDGVKTTGNESSACPMPSVVGRWLKHHPEGNKSSR</sequence>
<dbReference type="Proteomes" id="UP000790709">
    <property type="component" value="Unassembled WGS sequence"/>
</dbReference>
<dbReference type="EMBL" id="MU266340">
    <property type="protein sequence ID" value="KAH7929529.1"/>
    <property type="molecule type" value="Genomic_DNA"/>
</dbReference>
<reference evidence="1" key="1">
    <citation type="journal article" date="2021" name="New Phytol.">
        <title>Evolutionary innovations through gain and loss of genes in the ectomycorrhizal Boletales.</title>
        <authorList>
            <person name="Wu G."/>
            <person name="Miyauchi S."/>
            <person name="Morin E."/>
            <person name="Kuo A."/>
            <person name="Drula E."/>
            <person name="Varga T."/>
            <person name="Kohler A."/>
            <person name="Feng B."/>
            <person name="Cao Y."/>
            <person name="Lipzen A."/>
            <person name="Daum C."/>
            <person name="Hundley H."/>
            <person name="Pangilinan J."/>
            <person name="Johnson J."/>
            <person name="Barry K."/>
            <person name="LaButti K."/>
            <person name="Ng V."/>
            <person name="Ahrendt S."/>
            <person name="Min B."/>
            <person name="Choi I.G."/>
            <person name="Park H."/>
            <person name="Plett J.M."/>
            <person name="Magnuson J."/>
            <person name="Spatafora J.W."/>
            <person name="Nagy L.G."/>
            <person name="Henrissat B."/>
            <person name="Grigoriev I.V."/>
            <person name="Yang Z.L."/>
            <person name="Xu J."/>
            <person name="Martin F.M."/>
        </authorList>
    </citation>
    <scope>NUCLEOTIDE SEQUENCE</scope>
    <source>
        <strain evidence="1">KUC20120723A-06</strain>
    </source>
</reference>
<name>A0ACB8BUZ7_9AGAM</name>
<evidence type="ECO:0000313" key="1">
    <source>
        <dbReference type="EMBL" id="KAH7929529.1"/>
    </source>
</evidence>